<evidence type="ECO:0000313" key="1">
    <source>
        <dbReference type="EMBL" id="PIP87362.1"/>
    </source>
</evidence>
<accession>A0A2H0DYW6</accession>
<dbReference type="AlphaFoldDB" id="A0A2H0DYW6"/>
<evidence type="ECO:0008006" key="3">
    <source>
        <dbReference type="Google" id="ProtNLM"/>
    </source>
</evidence>
<name>A0A2H0DYW6_9BACT</name>
<sequence length="72" mass="8256">MNNFEQPQEQSEIEKAIGQIYYIRQQVAIMGFNDSEIPELNSLIEKVKNGEVDPEEAVSVAQAIMDNKQDYH</sequence>
<comment type="caution">
    <text evidence="1">The sequence shown here is derived from an EMBL/GenBank/DDBJ whole genome shotgun (WGS) entry which is preliminary data.</text>
</comment>
<reference evidence="1 2" key="1">
    <citation type="submission" date="2017-09" db="EMBL/GenBank/DDBJ databases">
        <title>Depth-based differentiation of microbial function through sediment-hosted aquifers and enrichment of novel symbionts in the deep terrestrial subsurface.</title>
        <authorList>
            <person name="Probst A.J."/>
            <person name="Ladd B."/>
            <person name="Jarett J.K."/>
            <person name="Geller-Mcgrath D.E."/>
            <person name="Sieber C.M."/>
            <person name="Emerson J.B."/>
            <person name="Anantharaman K."/>
            <person name="Thomas B.C."/>
            <person name="Malmstrom R."/>
            <person name="Stieglmeier M."/>
            <person name="Klingl A."/>
            <person name="Woyke T."/>
            <person name="Ryan C.M."/>
            <person name="Banfield J.F."/>
        </authorList>
    </citation>
    <scope>NUCLEOTIDE SEQUENCE [LARGE SCALE GENOMIC DNA]</scope>
    <source>
        <strain evidence="1">CG22_combo_CG10-13_8_21_14_all_36_13</strain>
    </source>
</reference>
<organism evidence="1 2">
    <name type="scientific">Candidatus Campbellbacteria bacterium CG22_combo_CG10-13_8_21_14_all_36_13</name>
    <dbReference type="NCBI Taxonomy" id="1974529"/>
    <lineage>
        <taxon>Bacteria</taxon>
        <taxon>Candidatus Campbelliibacteriota</taxon>
    </lineage>
</organism>
<protein>
    <recommendedName>
        <fullName evidence="3">Antitoxin VbhA domain-containing protein</fullName>
    </recommendedName>
</protein>
<gene>
    <name evidence="1" type="ORF">COW81_00595</name>
</gene>
<dbReference type="Proteomes" id="UP000231143">
    <property type="component" value="Unassembled WGS sequence"/>
</dbReference>
<dbReference type="EMBL" id="PCTT01000008">
    <property type="protein sequence ID" value="PIP87362.1"/>
    <property type="molecule type" value="Genomic_DNA"/>
</dbReference>
<proteinExistence type="predicted"/>
<evidence type="ECO:0000313" key="2">
    <source>
        <dbReference type="Proteomes" id="UP000231143"/>
    </source>
</evidence>